<gene>
    <name evidence="2" type="ORF">CFP56_011098</name>
</gene>
<evidence type="ECO:0000313" key="2">
    <source>
        <dbReference type="EMBL" id="KAK7844242.1"/>
    </source>
</evidence>
<dbReference type="Proteomes" id="UP000237347">
    <property type="component" value="Unassembled WGS sequence"/>
</dbReference>
<sequence length="203" mass="22794">MVCDDTCPPISSTTSPLSTTHTSSPPTIGATPTDVHGSEDMIFVPNPGLRNSPAPHQSLYTLRRYRVNTLSRLRIGHKGCKGHEDKLLTARLEMICIFIFACVLFKQGEISQGTTVRAQLRSYWIDTEERIFLVDFKDNRASLRKMERAGMEIENILTYTLMLTTVTNSNPLLPTGLELKGSHVKCFDLRTFNVFHPQRGTVP</sequence>
<dbReference type="EMBL" id="PKMF04000189">
    <property type="protein sequence ID" value="KAK7844242.1"/>
    <property type="molecule type" value="Genomic_DNA"/>
</dbReference>
<feature type="compositionally biased region" description="Low complexity" evidence="1">
    <location>
        <begin position="8"/>
        <end position="27"/>
    </location>
</feature>
<keyword evidence="3" id="KW-1185">Reference proteome</keyword>
<comment type="caution">
    <text evidence="2">The sequence shown here is derived from an EMBL/GenBank/DDBJ whole genome shotgun (WGS) entry which is preliminary data.</text>
</comment>
<feature type="region of interest" description="Disordered" evidence="1">
    <location>
        <begin position="1"/>
        <end position="36"/>
    </location>
</feature>
<name>A0AAW0KZD2_QUESU</name>
<proteinExistence type="predicted"/>
<organism evidence="2 3">
    <name type="scientific">Quercus suber</name>
    <name type="common">Cork oak</name>
    <dbReference type="NCBI Taxonomy" id="58331"/>
    <lineage>
        <taxon>Eukaryota</taxon>
        <taxon>Viridiplantae</taxon>
        <taxon>Streptophyta</taxon>
        <taxon>Embryophyta</taxon>
        <taxon>Tracheophyta</taxon>
        <taxon>Spermatophyta</taxon>
        <taxon>Magnoliopsida</taxon>
        <taxon>eudicotyledons</taxon>
        <taxon>Gunneridae</taxon>
        <taxon>Pentapetalae</taxon>
        <taxon>rosids</taxon>
        <taxon>fabids</taxon>
        <taxon>Fagales</taxon>
        <taxon>Fagaceae</taxon>
        <taxon>Quercus</taxon>
    </lineage>
</organism>
<evidence type="ECO:0000313" key="3">
    <source>
        <dbReference type="Proteomes" id="UP000237347"/>
    </source>
</evidence>
<protein>
    <submittedName>
        <fullName evidence="2">Uncharacterized protein</fullName>
    </submittedName>
</protein>
<evidence type="ECO:0000256" key="1">
    <source>
        <dbReference type="SAM" id="MobiDB-lite"/>
    </source>
</evidence>
<reference evidence="2 3" key="1">
    <citation type="journal article" date="2018" name="Sci. Data">
        <title>The draft genome sequence of cork oak.</title>
        <authorList>
            <person name="Ramos A.M."/>
            <person name="Usie A."/>
            <person name="Barbosa P."/>
            <person name="Barros P.M."/>
            <person name="Capote T."/>
            <person name="Chaves I."/>
            <person name="Simoes F."/>
            <person name="Abreu I."/>
            <person name="Carrasquinho I."/>
            <person name="Faro C."/>
            <person name="Guimaraes J.B."/>
            <person name="Mendonca D."/>
            <person name="Nobrega F."/>
            <person name="Rodrigues L."/>
            <person name="Saibo N.J.M."/>
            <person name="Varela M.C."/>
            <person name="Egas C."/>
            <person name="Matos J."/>
            <person name="Miguel C.M."/>
            <person name="Oliveira M.M."/>
            <person name="Ricardo C.P."/>
            <person name="Goncalves S."/>
        </authorList>
    </citation>
    <scope>NUCLEOTIDE SEQUENCE [LARGE SCALE GENOMIC DNA]</scope>
    <source>
        <strain evidence="3">cv. HL8</strain>
    </source>
</reference>
<dbReference type="AlphaFoldDB" id="A0AAW0KZD2"/>
<accession>A0AAW0KZD2</accession>